<protein>
    <submittedName>
        <fullName evidence="8">Mechanosensitive ion channel</fullName>
    </submittedName>
</protein>
<dbReference type="Gene3D" id="2.30.30.60">
    <property type="match status" value="1"/>
</dbReference>
<sequence length="293" mass="32589">MTQQIAIYIITVLAGGGLTLWATLTVISRYKQRKIRRISELDEFNAVNTELPPTDPSEATLQQAADNISGRFSIIRKGAIVLITLAFLLLALVPFHKVLPLTSISVLISAFGIVLGIAARPVIENFISGILLSFSSNIRLGDTVVIDGQYGTVEDISFLHTCVKTWDWKRYIIANSDMIRREVINFTAKDNLIWAHVEFFVAPAEDLQEIRRIALDAARQHTAPGITEAPRFWVMAMQEQSTKCWVAAWANSPAEAWELQHNLRTTLTLALRKKGIAPHLNHHQLASSATVPS</sequence>
<name>A0A5C6RNS4_9BACT</name>
<evidence type="ECO:0000259" key="7">
    <source>
        <dbReference type="Pfam" id="PF00924"/>
    </source>
</evidence>
<keyword evidence="9" id="KW-1185">Reference proteome</keyword>
<feature type="transmembrane region" description="Helical" evidence="6">
    <location>
        <begin position="78"/>
        <end position="95"/>
    </location>
</feature>
<dbReference type="Gene3D" id="1.10.287.1260">
    <property type="match status" value="1"/>
</dbReference>
<keyword evidence="3 6" id="KW-0812">Transmembrane</keyword>
<comment type="subcellular location">
    <subcellularLocation>
        <location evidence="1">Cell membrane</location>
        <topology evidence="1">Multi-pass membrane protein</topology>
    </subcellularLocation>
</comment>
<accession>A0A5C6RNS4</accession>
<evidence type="ECO:0000256" key="2">
    <source>
        <dbReference type="ARBA" id="ARBA00022475"/>
    </source>
</evidence>
<dbReference type="Proteomes" id="UP000321580">
    <property type="component" value="Unassembled WGS sequence"/>
</dbReference>
<organism evidence="8 9">
    <name type="scientific">Phaeodactylibacter luteus</name>
    <dbReference type="NCBI Taxonomy" id="1564516"/>
    <lineage>
        <taxon>Bacteria</taxon>
        <taxon>Pseudomonadati</taxon>
        <taxon>Bacteroidota</taxon>
        <taxon>Saprospiria</taxon>
        <taxon>Saprospirales</taxon>
        <taxon>Haliscomenobacteraceae</taxon>
        <taxon>Phaeodactylibacter</taxon>
    </lineage>
</organism>
<dbReference type="SUPFAM" id="SSF82689">
    <property type="entry name" value="Mechanosensitive channel protein MscS (YggB), C-terminal domain"/>
    <property type="match status" value="1"/>
</dbReference>
<dbReference type="SUPFAM" id="SSF50182">
    <property type="entry name" value="Sm-like ribonucleoproteins"/>
    <property type="match status" value="1"/>
</dbReference>
<dbReference type="InterPro" id="IPR006685">
    <property type="entry name" value="MscS_channel_2nd"/>
</dbReference>
<evidence type="ECO:0000256" key="4">
    <source>
        <dbReference type="ARBA" id="ARBA00022989"/>
    </source>
</evidence>
<dbReference type="InterPro" id="IPR023408">
    <property type="entry name" value="MscS_beta-dom_sf"/>
</dbReference>
<reference evidence="8 9" key="1">
    <citation type="submission" date="2019-08" db="EMBL/GenBank/DDBJ databases">
        <title>Genome of Phaeodactylibacter luteus.</title>
        <authorList>
            <person name="Bowman J.P."/>
        </authorList>
    </citation>
    <scope>NUCLEOTIDE SEQUENCE [LARGE SCALE GENOMIC DNA]</scope>
    <source>
        <strain evidence="8 9">KCTC 42180</strain>
    </source>
</reference>
<dbReference type="OrthoDB" id="9809206at2"/>
<keyword evidence="2" id="KW-1003">Cell membrane</keyword>
<evidence type="ECO:0000313" key="8">
    <source>
        <dbReference type="EMBL" id="TXB63280.1"/>
    </source>
</evidence>
<dbReference type="InterPro" id="IPR010920">
    <property type="entry name" value="LSM_dom_sf"/>
</dbReference>
<dbReference type="EMBL" id="VOOR01000017">
    <property type="protein sequence ID" value="TXB63280.1"/>
    <property type="molecule type" value="Genomic_DNA"/>
</dbReference>
<evidence type="ECO:0000256" key="6">
    <source>
        <dbReference type="SAM" id="Phobius"/>
    </source>
</evidence>
<gene>
    <name evidence="8" type="ORF">FRY97_09880</name>
</gene>
<proteinExistence type="predicted"/>
<evidence type="ECO:0000256" key="1">
    <source>
        <dbReference type="ARBA" id="ARBA00004651"/>
    </source>
</evidence>
<feature type="transmembrane region" description="Helical" evidence="6">
    <location>
        <begin position="6"/>
        <end position="27"/>
    </location>
</feature>
<dbReference type="InterPro" id="IPR011066">
    <property type="entry name" value="MscS_channel_C_sf"/>
</dbReference>
<keyword evidence="4 6" id="KW-1133">Transmembrane helix</keyword>
<evidence type="ECO:0000256" key="5">
    <source>
        <dbReference type="ARBA" id="ARBA00023136"/>
    </source>
</evidence>
<dbReference type="PANTHER" id="PTHR30221">
    <property type="entry name" value="SMALL-CONDUCTANCE MECHANOSENSITIVE CHANNEL"/>
    <property type="match status" value="1"/>
</dbReference>
<evidence type="ECO:0000313" key="9">
    <source>
        <dbReference type="Proteomes" id="UP000321580"/>
    </source>
</evidence>
<evidence type="ECO:0000256" key="3">
    <source>
        <dbReference type="ARBA" id="ARBA00022692"/>
    </source>
</evidence>
<dbReference type="PANTHER" id="PTHR30221:SF1">
    <property type="entry name" value="SMALL-CONDUCTANCE MECHANOSENSITIVE CHANNEL"/>
    <property type="match status" value="1"/>
</dbReference>
<dbReference type="InterPro" id="IPR045275">
    <property type="entry name" value="MscS_archaea/bacteria_type"/>
</dbReference>
<dbReference type="RefSeq" id="WP_147167347.1">
    <property type="nucleotide sequence ID" value="NZ_VOOR01000017.1"/>
</dbReference>
<dbReference type="GO" id="GO:0005886">
    <property type="term" value="C:plasma membrane"/>
    <property type="evidence" value="ECO:0007669"/>
    <property type="project" value="UniProtKB-SubCell"/>
</dbReference>
<feature type="transmembrane region" description="Helical" evidence="6">
    <location>
        <begin position="101"/>
        <end position="123"/>
    </location>
</feature>
<comment type="caution">
    <text evidence="8">The sequence shown here is derived from an EMBL/GenBank/DDBJ whole genome shotgun (WGS) entry which is preliminary data.</text>
</comment>
<dbReference type="Pfam" id="PF00924">
    <property type="entry name" value="MS_channel_2nd"/>
    <property type="match status" value="1"/>
</dbReference>
<keyword evidence="5 6" id="KW-0472">Membrane</keyword>
<feature type="domain" description="Mechanosensitive ion channel MscS" evidence="7">
    <location>
        <begin position="122"/>
        <end position="187"/>
    </location>
</feature>
<dbReference type="Gene3D" id="3.30.70.100">
    <property type="match status" value="1"/>
</dbReference>
<dbReference type="GO" id="GO:0008381">
    <property type="term" value="F:mechanosensitive monoatomic ion channel activity"/>
    <property type="evidence" value="ECO:0007669"/>
    <property type="project" value="InterPro"/>
</dbReference>
<dbReference type="AlphaFoldDB" id="A0A5C6RNS4"/>